<evidence type="ECO:0000313" key="6">
    <source>
        <dbReference type="Proteomes" id="UP000670776"/>
    </source>
</evidence>
<evidence type="ECO:0000259" key="4">
    <source>
        <dbReference type="PROSITE" id="PS51898"/>
    </source>
</evidence>
<evidence type="ECO:0000313" key="5">
    <source>
        <dbReference type="EMBL" id="MBP0905811.1"/>
    </source>
</evidence>
<keyword evidence="6" id="KW-1185">Reference proteome</keyword>
<reference evidence="5 6" key="1">
    <citation type="submission" date="2021-04" db="EMBL/GenBank/DDBJ databases">
        <title>Mariniflexile gromovii gen. nov., sp. nov., a gliding bacterium isolated from the sea urchin Strongylocentrotus intermedius.</title>
        <authorList>
            <person name="Ko S."/>
            <person name="Le V."/>
            <person name="Ahn C.-Y."/>
            <person name="Oh H.-M."/>
        </authorList>
    </citation>
    <scope>NUCLEOTIDE SEQUENCE [LARGE SCALE GENOMIC DNA]</scope>
    <source>
        <strain evidence="5 6">KCTC 12570</strain>
    </source>
</reference>
<dbReference type="InterPro" id="IPR025269">
    <property type="entry name" value="SAM-like_dom"/>
</dbReference>
<organism evidence="5 6">
    <name type="scientific">Mariniflexile gromovii</name>
    <dbReference type="NCBI Taxonomy" id="362523"/>
    <lineage>
        <taxon>Bacteria</taxon>
        <taxon>Pseudomonadati</taxon>
        <taxon>Bacteroidota</taxon>
        <taxon>Flavobacteriia</taxon>
        <taxon>Flavobacteriales</taxon>
        <taxon>Flavobacteriaceae</taxon>
        <taxon>Mariniflexile</taxon>
    </lineage>
</organism>
<dbReference type="EMBL" id="JAGJCB010000034">
    <property type="protein sequence ID" value="MBP0905811.1"/>
    <property type="molecule type" value="Genomic_DNA"/>
</dbReference>
<accession>A0ABS4BYZ5</accession>
<evidence type="ECO:0000256" key="3">
    <source>
        <dbReference type="ARBA" id="ARBA00023172"/>
    </source>
</evidence>
<dbReference type="Gene3D" id="1.10.150.130">
    <property type="match status" value="1"/>
</dbReference>
<comment type="similarity">
    <text evidence="1">Belongs to the 'phage' integrase family.</text>
</comment>
<dbReference type="Pfam" id="PF17293">
    <property type="entry name" value="Arm-DNA-bind_5"/>
    <property type="match status" value="1"/>
</dbReference>
<dbReference type="Proteomes" id="UP000670776">
    <property type="component" value="Unassembled WGS sequence"/>
</dbReference>
<dbReference type="CDD" id="cd01185">
    <property type="entry name" value="INTN1_C_like"/>
    <property type="match status" value="1"/>
</dbReference>
<dbReference type="InterPro" id="IPR010998">
    <property type="entry name" value="Integrase_recombinase_N"/>
</dbReference>
<keyword evidence="2" id="KW-0238">DNA-binding</keyword>
<dbReference type="PANTHER" id="PTHR30349">
    <property type="entry name" value="PHAGE INTEGRASE-RELATED"/>
    <property type="match status" value="1"/>
</dbReference>
<dbReference type="InterPro" id="IPR050090">
    <property type="entry name" value="Tyrosine_recombinase_XerCD"/>
</dbReference>
<gene>
    <name evidence="5" type="ORF">J8H85_18460</name>
</gene>
<dbReference type="PANTHER" id="PTHR30349:SF64">
    <property type="entry name" value="PROPHAGE INTEGRASE INTD-RELATED"/>
    <property type="match status" value="1"/>
</dbReference>
<dbReference type="Gene3D" id="1.10.443.10">
    <property type="entry name" value="Intergrase catalytic core"/>
    <property type="match status" value="1"/>
</dbReference>
<dbReference type="Pfam" id="PF13102">
    <property type="entry name" value="Phage_int_SAM_5"/>
    <property type="match status" value="1"/>
</dbReference>
<dbReference type="Pfam" id="PF00589">
    <property type="entry name" value="Phage_integrase"/>
    <property type="match status" value="1"/>
</dbReference>
<protein>
    <submittedName>
        <fullName evidence="5">Site-specific integrase</fullName>
    </submittedName>
</protein>
<comment type="caution">
    <text evidence="5">The sequence shown here is derived from an EMBL/GenBank/DDBJ whole genome shotgun (WGS) entry which is preliminary data.</text>
</comment>
<evidence type="ECO:0000256" key="2">
    <source>
        <dbReference type="ARBA" id="ARBA00023125"/>
    </source>
</evidence>
<dbReference type="SUPFAM" id="SSF56349">
    <property type="entry name" value="DNA breaking-rejoining enzymes"/>
    <property type="match status" value="1"/>
</dbReference>
<dbReference type="PROSITE" id="PS51898">
    <property type="entry name" value="TYR_RECOMBINASE"/>
    <property type="match status" value="1"/>
</dbReference>
<proteinExistence type="inferred from homology"/>
<dbReference type="RefSeq" id="WP_209657136.1">
    <property type="nucleotide sequence ID" value="NZ_JAGJCB010000034.1"/>
</dbReference>
<feature type="domain" description="Tyr recombinase" evidence="4">
    <location>
        <begin position="216"/>
        <end position="393"/>
    </location>
</feature>
<dbReference type="InterPro" id="IPR013762">
    <property type="entry name" value="Integrase-like_cat_sf"/>
</dbReference>
<dbReference type="InterPro" id="IPR011010">
    <property type="entry name" value="DNA_brk_join_enz"/>
</dbReference>
<dbReference type="InterPro" id="IPR002104">
    <property type="entry name" value="Integrase_catalytic"/>
</dbReference>
<keyword evidence="3" id="KW-0233">DNA recombination</keyword>
<sequence>MTRSNTFSILFWLKLASAKNRKAPLYARITVNGKRSELSLKRKVYISDWDSNKSRLKAVSDENKMINGYLEQVNVKLFECFQQLENRNKLVTSDIIKAHFLGNTENSHTLSDIIAYHNTHMESTLRWGTQKNYYTTHRYIYLFLKEKYKTTDMFLSELGYKFIIDFERFLRGQKKMGNNTVMKHIERLRKMVSLAFKMEWIDKDPFVKFEAKYERKEREFLTSEELDRIENKVFGIPRLQLIKDLFVFSCYTGLSYGDVMHLSSNDLCMGIDGKQWIHSQREKTNIPIKIPLLSKALEIIDKYKTHANTENKQALFPNISNQKLNSYLKEIADVCRINKNLTFHIARHTFATTVMLSNGVPIETVSKLLGHTKLSTTQVYARVVETKISEDINNLVARIETNKQKSEAQA</sequence>
<name>A0ABS4BYZ5_9FLAO</name>
<evidence type="ECO:0000256" key="1">
    <source>
        <dbReference type="ARBA" id="ARBA00008857"/>
    </source>
</evidence>
<dbReference type="InterPro" id="IPR035386">
    <property type="entry name" value="Arm-DNA-bind_5"/>
</dbReference>